<proteinExistence type="predicted"/>
<evidence type="ECO:0000256" key="1">
    <source>
        <dbReference type="SAM" id="MobiDB-lite"/>
    </source>
</evidence>
<evidence type="ECO:0000313" key="3">
    <source>
        <dbReference type="EMBL" id="MBB5641463.1"/>
    </source>
</evidence>
<dbReference type="OrthoDB" id="5125954at2"/>
<organism evidence="3 4">
    <name type="scientific">Cryobacterium roopkundense</name>
    <dbReference type="NCBI Taxonomy" id="1001240"/>
    <lineage>
        <taxon>Bacteria</taxon>
        <taxon>Bacillati</taxon>
        <taxon>Actinomycetota</taxon>
        <taxon>Actinomycetes</taxon>
        <taxon>Micrococcales</taxon>
        <taxon>Microbacteriaceae</taxon>
        <taxon>Cryobacterium</taxon>
    </lineage>
</organism>
<evidence type="ECO:0000313" key="4">
    <source>
        <dbReference type="Proteomes" id="UP000561726"/>
    </source>
</evidence>
<keyword evidence="2" id="KW-0472">Membrane</keyword>
<reference evidence="3 4" key="1">
    <citation type="submission" date="2020-08" db="EMBL/GenBank/DDBJ databases">
        <title>Sequencing the genomes of 1000 actinobacteria strains.</title>
        <authorList>
            <person name="Klenk H.-P."/>
        </authorList>
    </citation>
    <scope>NUCLEOTIDE SEQUENCE [LARGE SCALE GENOMIC DNA]</scope>
    <source>
        <strain evidence="3 4">DSM 21065</strain>
    </source>
</reference>
<feature type="region of interest" description="Disordered" evidence="1">
    <location>
        <begin position="1"/>
        <end position="98"/>
    </location>
</feature>
<feature type="compositionally biased region" description="Low complexity" evidence="1">
    <location>
        <begin position="76"/>
        <end position="98"/>
    </location>
</feature>
<accession>A0A7W8ZWD9</accession>
<dbReference type="Proteomes" id="UP000561726">
    <property type="component" value="Unassembled WGS sequence"/>
</dbReference>
<gene>
    <name evidence="3" type="ORF">BJ997_002011</name>
</gene>
<dbReference type="EMBL" id="JACHBQ010000001">
    <property type="protein sequence ID" value="MBB5641463.1"/>
    <property type="molecule type" value="Genomic_DNA"/>
</dbReference>
<feature type="transmembrane region" description="Helical" evidence="2">
    <location>
        <begin position="335"/>
        <end position="360"/>
    </location>
</feature>
<protein>
    <submittedName>
        <fullName evidence="3">Uncharacterized protein</fullName>
    </submittedName>
</protein>
<sequence length="363" mass="36711">MTLGNSQPPLTRRQAREAAQALEQANSAETAPTAEPSTADVAVPPAGENGPVEPKSDKSAAEPVRKPRPTQKLRGSAAKSAAAAESAQQTATAVATPPAAVAPSLTAFAPRASDAGAASAVDPATATRSLTRRELRALNAAEAADALELEAEAFEDRPADTARATSTPVPVSTAVPASIPVSVEIPVAPPTPESTSLHPPVGHWSIDPGDSAVVDAAGPTQSLDDLVSLGVGAGGIPTTTNALILPSIPNQGNTSGPLANTGEILITGSFDLPRSLGETGQHPNHFDSADVDQMMDQLDEFGPGENAPVSASRAVSTHASTRNVMTPPKKRGVSLPVVLVVSTAALAVSVGALLFVGHLLQIF</sequence>
<name>A0A7W8ZWD9_9MICO</name>
<dbReference type="AlphaFoldDB" id="A0A7W8ZWD9"/>
<keyword evidence="2" id="KW-1133">Transmembrane helix</keyword>
<feature type="compositionally biased region" description="Low complexity" evidence="1">
    <location>
        <begin position="17"/>
        <end position="39"/>
    </location>
</feature>
<evidence type="ECO:0000256" key="2">
    <source>
        <dbReference type="SAM" id="Phobius"/>
    </source>
</evidence>
<dbReference type="RefSeq" id="WP_052542255.1">
    <property type="nucleotide sequence ID" value="NZ_JACHBQ010000001.1"/>
</dbReference>
<comment type="caution">
    <text evidence="3">The sequence shown here is derived from an EMBL/GenBank/DDBJ whole genome shotgun (WGS) entry which is preliminary data.</text>
</comment>
<feature type="compositionally biased region" description="Basic and acidic residues" evidence="1">
    <location>
        <begin position="54"/>
        <end position="65"/>
    </location>
</feature>
<keyword evidence="2" id="KW-0812">Transmembrane</keyword>